<feature type="domain" description="Major facilitator superfamily (MFS) profile" evidence="7">
    <location>
        <begin position="24"/>
        <end position="134"/>
    </location>
</feature>
<name>A0A7H4M9I7_KLEVA</name>
<evidence type="ECO:0000256" key="1">
    <source>
        <dbReference type="ARBA" id="ARBA00004651"/>
    </source>
</evidence>
<dbReference type="Proteomes" id="UP000254545">
    <property type="component" value="Unassembled WGS sequence"/>
</dbReference>
<dbReference type="PANTHER" id="PTHR23508:SF10">
    <property type="entry name" value="CARBOXYLIC ACID TRANSPORTER PROTEIN HOMOLOG"/>
    <property type="match status" value="1"/>
</dbReference>
<feature type="transmembrane region" description="Helical" evidence="6">
    <location>
        <begin position="20"/>
        <end position="47"/>
    </location>
</feature>
<feature type="transmembrane region" description="Helical" evidence="6">
    <location>
        <begin position="59"/>
        <end position="78"/>
    </location>
</feature>
<evidence type="ECO:0000313" key="8">
    <source>
        <dbReference type="EMBL" id="STS86987.1"/>
    </source>
</evidence>
<dbReference type="AlphaFoldDB" id="A0A7H4M9I7"/>
<evidence type="ECO:0000256" key="5">
    <source>
        <dbReference type="ARBA" id="ARBA00023136"/>
    </source>
</evidence>
<dbReference type="EMBL" id="UGKR01000003">
    <property type="protein sequence ID" value="STS86987.1"/>
    <property type="molecule type" value="Genomic_DNA"/>
</dbReference>
<evidence type="ECO:0000313" key="9">
    <source>
        <dbReference type="Proteomes" id="UP000254545"/>
    </source>
</evidence>
<dbReference type="Gene3D" id="1.20.1250.20">
    <property type="entry name" value="MFS general substrate transporter like domains"/>
    <property type="match status" value="1"/>
</dbReference>
<dbReference type="Pfam" id="PF07690">
    <property type="entry name" value="MFS_1"/>
    <property type="match status" value="1"/>
</dbReference>
<organism evidence="8 9">
    <name type="scientific">Klebsiella variicola</name>
    <dbReference type="NCBI Taxonomy" id="244366"/>
    <lineage>
        <taxon>Bacteria</taxon>
        <taxon>Pseudomonadati</taxon>
        <taxon>Pseudomonadota</taxon>
        <taxon>Gammaproteobacteria</taxon>
        <taxon>Enterobacterales</taxon>
        <taxon>Enterobacteriaceae</taxon>
        <taxon>Klebsiella/Raoultella group</taxon>
        <taxon>Klebsiella</taxon>
        <taxon>Klebsiella pneumoniae complex</taxon>
    </lineage>
</organism>
<dbReference type="InterPro" id="IPR020846">
    <property type="entry name" value="MFS_dom"/>
</dbReference>
<dbReference type="PANTHER" id="PTHR23508">
    <property type="entry name" value="CARBOXYLIC ACID TRANSPORTER PROTEIN HOMOLOG"/>
    <property type="match status" value="1"/>
</dbReference>
<keyword evidence="2" id="KW-1003">Cell membrane</keyword>
<accession>A0A7H4M9I7</accession>
<dbReference type="PROSITE" id="PS00216">
    <property type="entry name" value="SUGAR_TRANSPORT_1"/>
    <property type="match status" value="1"/>
</dbReference>
<dbReference type="GO" id="GO:0005886">
    <property type="term" value="C:plasma membrane"/>
    <property type="evidence" value="ECO:0007669"/>
    <property type="project" value="UniProtKB-SubCell"/>
</dbReference>
<protein>
    <submittedName>
        <fullName evidence="8">4-hydroxybenzoate transporter</fullName>
    </submittedName>
</protein>
<evidence type="ECO:0000259" key="7">
    <source>
        <dbReference type="PROSITE" id="PS50850"/>
    </source>
</evidence>
<reference evidence="8 9" key="1">
    <citation type="submission" date="2018-06" db="EMBL/GenBank/DDBJ databases">
        <authorList>
            <consortium name="Pathogen Informatics"/>
            <person name="Doyle S."/>
        </authorList>
    </citation>
    <scope>NUCLEOTIDE SEQUENCE [LARGE SCALE GENOMIC DNA]</scope>
    <source>
        <strain evidence="8 9">NCTC9177</strain>
    </source>
</reference>
<evidence type="ECO:0000256" key="3">
    <source>
        <dbReference type="ARBA" id="ARBA00022692"/>
    </source>
</evidence>
<dbReference type="PROSITE" id="PS50850">
    <property type="entry name" value="MFS"/>
    <property type="match status" value="1"/>
</dbReference>
<evidence type="ECO:0000256" key="2">
    <source>
        <dbReference type="ARBA" id="ARBA00022475"/>
    </source>
</evidence>
<proteinExistence type="predicted"/>
<comment type="subcellular location">
    <subcellularLocation>
        <location evidence="1">Cell membrane</location>
        <topology evidence="1">Multi-pass membrane protein</topology>
    </subcellularLocation>
</comment>
<keyword evidence="3 6" id="KW-0812">Transmembrane</keyword>
<dbReference type="InterPro" id="IPR005829">
    <property type="entry name" value="Sugar_transporter_CS"/>
</dbReference>
<keyword evidence="5 6" id="KW-0472">Membrane</keyword>
<gene>
    <name evidence="8" type="primary">pcaK_1</name>
    <name evidence="8" type="ORF">NCTC9177_00761</name>
</gene>
<sequence>MTKTTIDIQAFINEHPFTRYQWMILALCFITVAMDGFDTAIIGFIASDLVQEWGVEKSALGPVMSAALVGLAVGALTAGPLADRIGRKKVLIMSIVVFGGFSLLTAFATSLNQLTLLRFLTGLGSARRCRMRPP</sequence>
<evidence type="ECO:0000256" key="6">
    <source>
        <dbReference type="SAM" id="Phobius"/>
    </source>
</evidence>
<keyword evidence="4 6" id="KW-1133">Transmembrane helix</keyword>
<feature type="transmembrane region" description="Helical" evidence="6">
    <location>
        <begin position="90"/>
        <end position="111"/>
    </location>
</feature>
<evidence type="ECO:0000256" key="4">
    <source>
        <dbReference type="ARBA" id="ARBA00022989"/>
    </source>
</evidence>
<comment type="caution">
    <text evidence="8">The sequence shown here is derived from an EMBL/GenBank/DDBJ whole genome shotgun (WGS) entry which is preliminary data.</text>
</comment>
<dbReference type="SUPFAM" id="SSF103473">
    <property type="entry name" value="MFS general substrate transporter"/>
    <property type="match status" value="1"/>
</dbReference>
<dbReference type="InterPro" id="IPR011701">
    <property type="entry name" value="MFS"/>
</dbReference>
<dbReference type="InterPro" id="IPR036259">
    <property type="entry name" value="MFS_trans_sf"/>
</dbReference>
<dbReference type="GO" id="GO:0046943">
    <property type="term" value="F:carboxylic acid transmembrane transporter activity"/>
    <property type="evidence" value="ECO:0007669"/>
    <property type="project" value="TreeGrafter"/>
</dbReference>